<evidence type="ECO:0000256" key="4">
    <source>
        <dbReference type="ARBA" id="ARBA00022946"/>
    </source>
</evidence>
<dbReference type="EMBL" id="SWKU01000034">
    <property type="protein sequence ID" value="KAF2995261.1"/>
    <property type="molecule type" value="Genomic_DNA"/>
</dbReference>
<keyword evidence="5" id="KW-0496">Mitochondrion</keyword>
<dbReference type="Proteomes" id="UP000801428">
    <property type="component" value="Unassembled WGS sequence"/>
</dbReference>
<protein>
    <recommendedName>
        <fullName evidence="3">Altered inheritance of mitochondria protein 9, mitochondrial</fullName>
    </recommendedName>
    <alternativeName>
        <fullName evidence="6">Found in mitochondrial proteome protein 29</fullName>
    </alternativeName>
</protein>
<dbReference type="PANTHER" id="PTHR36091">
    <property type="entry name" value="ALTERED INHERITANCE OF MITOCHONDRIA PROTEIN 9, MITOCHONDRIAL"/>
    <property type="match status" value="1"/>
</dbReference>
<evidence type="ECO:0000256" key="1">
    <source>
        <dbReference type="ARBA" id="ARBA00004173"/>
    </source>
</evidence>
<dbReference type="InterPro" id="IPR002575">
    <property type="entry name" value="Aminoglycoside_PTrfase"/>
</dbReference>
<keyword evidence="9" id="KW-1185">Reference proteome</keyword>
<dbReference type="AlphaFoldDB" id="A0A9P4T6B3"/>
<name>A0A9P4T6B3_CURKU</name>
<gene>
    <name evidence="8" type="ORF">E8E13_003826</name>
</gene>
<accession>A0A9P4T6B3</accession>
<keyword evidence="4" id="KW-0809">Transit peptide</keyword>
<evidence type="ECO:0000256" key="2">
    <source>
        <dbReference type="ARBA" id="ARBA00005543"/>
    </source>
</evidence>
<dbReference type="OrthoDB" id="3686395at2759"/>
<evidence type="ECO:0000313" key="9">
    <source>
        <dbReference type="Proteomes" id="UP000801428"/>
    </source>
</evidence>
<dbReference type="SUPFAM" id="SSF56112">
    <property type="entry name" value="Protein kinase-like (PK-like)"/>
    <property type="match status" value="1"/>
</dbReference>
<evidence type="ECO:0000313" key="8">
    <source>
        <dbReference type="EMBL" id="KAF2995261.1"/>
    </source>
</evidence>
<organism evidence="8 9">
    <name type="scientific">Curvularia kusanoi</name>
    <name type="common">Cochliobolus kusanoi</name>
    <dbReference type="NCBI Taxonomy" id="90978"/>
    <lineage>
        <taxon>Eukaryota</taxon>
        <taxon>Fungi</taxon>
        <taxon>Dikarya</taxon>
        <taxon>Ascomycota</taxon>
        <taxon>Pezizomycotina</taxon>
        <taxon>Dothideomycetes</taxon>
        <taxon>Pleosporomycetidae</taxon>
        <taxon>Pleosporales</taxon>
        <taxon>Pleosporineae</taxon>
        <taxon>Pleosporaceae</taxon>
        <taxon>Curvularia</taxon>
    </lineage>
</organism>
<feature type="domain" description="Aminoglycoside phosphotransferase" evidence="7">
    <location>
        <begin position="219"/>
        <end position="257"/>
    </location>
</feature>
<comment type="similarity">
    <text evidence="2">Belongs to the AIM9 family.</text>
</comment>
<comment type="subcellular location">
    <subcellularLocation>
        <location evidence="1">Mitochondrion</location>
    </subcellularLocation>
</comment>
<dbReference type="Gene3D" id="3.90.1200.10">
    <property type="match status" value="1"/>
</dbReference>
<dbReference type="Pfam" id="PF01636">
    <property type="entry name" value="APH"/>
    <property type="match status" value="1"/>
</dbReference>
<dbReference type="InterPro" id="IPR051035">
    <property type="entry name" value="Mito_inheritance_9"/>
</dbReference>
<comment type="caution">
    <text evidence="8">The sequence shown here is derived from an EMBL/GenBank/DDBJ whole genome shotgun (WGS) entry which is preliminary data.</text>
</comment>
<evidence type="ECO:0000256" key="3">
    <source>
        <dbReference type="ARBA" id="ARBA00016197"/>
    </source>
</evidence>
<evidence type="ECO:0000256" key="6">
    <source>
        <dbReference type="ARBA" id="ARBA00031849"/>
    </source>
</evidence>
<proteinExistence type="inferred from homology"/>
<dbReference type="GO" id="GO:0005739">
    <property type="term" value="C:mitochondrion"/>
    <property type="evidence" value="ECO:0007669"/>
    <property type="project" value="UniProtKB-SubCell"/>
</dbReference>
<dbReference type="PANTHER" id="PTHR36091:SF1">
    <property type="entry name" value="ALTERED INHERITANCE OF MITOCHONDRIA PROTEIN 9, MITOCHONDRIAL"/>
    <property type="match status" value="1"/>
</dbReference>
<reference evidence="8" key="1">
    <citation type="submission" date="2019-04" db="EMBL/GenBank/DDBJ databases">
        <title>Sequencing of skin fungus with MAO and IRED activity.</title>
        <authorList>
            <person name="Marsaioli A.J."/>
            <person name="Bonatto J.M.C."/>
            <person name="Reis Junior O."/>
        </authorList>
    </citation>
    <scope>NUCLEOTIDE SEQUENCE</scope>
    <source>
        <strain evidence="8">30M1</strain>
    </source>
</reference>
<evidence type="ECO:0000259" key="7">
    <source>
        <dbReference type="Pfam" id="PF01636"/>
    </source>
</evidence>
<evidence type="ECO:0000256" key="5">
    <source>
        <dbReference type="ARBA" id="ARBA00023128"/>
    </source>
</evidence>
<dbReference type="InterPro" id="IPR011009">
    <property type="entry name" value="Kinase-like_dom_sf"/>
</dbReference>
<sequence length="301" mass="33896">MDDGRELIAKIPNPNAGRAHYTTASEVATMDYVRNVLNIPAPRVYGWSSSTDNPVGAEYILMERTKRIDLDKVWSEMSWDDRFEIVNTLAGYEKTFVSAKVPMIGSLYYAKDVPDPSAAQFLDSSRSTDNGKAFVVGPTTHRTFFDHKRDLVEVHRGPWPTIEEYLHSRAARELACINKFSTYPGQQGLFGGPGQYCPAKELKVEVLQDYQKIAKHIVPKNSALRKPTLWHGDLHVENIFVDPSNPTKISNIIDWQAVNASPLFLQARHPSLIEFDGPTPQGFGPIELPEDFDQMSEEAQF</sequence>